<evidence type="ECO:0000259" key="1">
    <source>
        <dbReference type="Pfam" id="PF00561"/>
    </source>
</evidence>
<dbReference type="InterPro" id="IPR029058">
    <property type="entry name" value="AB_hydrolase_fold"/>
</dbReference>
<gene>
    <name evidence="2" type="ORF">H8K20_05625</name>
</gene>
<accession>A0A8J6IPZ0</accession>
<dbReference type="SUPFAM" id="SSF53474">
    <property type="entry name" value="alpha/beta-Hydrolases"/>
    <property type="match status" value="1"/>
</dbReference>
<dbReference type="PANTHER" id="PTHR43433:SF4">
    <property type="entry name" value="NON-HEME CHLOROPEROXIDASE-RELATED"/>
    <property type="match status" value="1"/>
</dbReference>
<comment type="caution">
    <text evidence="2">The sequence shown here is derived from an EMBL/GenBank/DDBJ whole genome shotgun (WGS) entry which is preliminary data.</text>
</comment>
<reference evidence="2" key="1">
    <citation type="submission" date="2020-08" db="EMBL/GenBank/DDBJ databases">
        <authorList>
            <person name="Liu C."/>
            <person name="Sun Q."/>
        </authorList>
    </citation>
    <scope>NUCLEOTIDE SEQUENCE</scope>
    <source>
        <strain evidence="2">NSJ-65</strain>
    </source>
</reference>
<evidence type="ECO:0000313" key="3">
    <source>
        <dbReference type="Proteomes" id="UP000597668"/>
    </source>
</evidence>
<proteinExistence type="predicted"/>
<sequence>MGTIYKTPDSRRQTLALYDRQLRSLGCRWRDRYVDTGFGRTHLVETGNFAGPAVLVFHGGNSTTAYNLLLCRFLLPHFHLYAVDIIGHPGKSDQRCLPPYGYAYGRWASQVIDALGFAHMRCFGGSFGGGVLAKLMCVAPEKVEKSVLVVPAGIGNALPVGAVKMLVPLLRYRHGGDERYLRQTALYMAMTEDVLDSDTIETLRNSFDHVKTKVGMPTNVGARRMRRCHAPTLVLAGERDCLFPARKVLRRAPKILPCCRTYQLTGRGHMHLLTEEEQSMIVSFLQGDPPPPPGR</sequence>
<dbReference type="GO" id="GO:0016787">
    <property type="term" value="F:hydrolase activity"/>
    <property type="evidence" value="ECO:0007669"/>
    <property type="project" value="UniProtKB-KW"/>
</dbReference>
<keyword evidence="2" id="KW-0378">Hydrolase</keyword>
<organism evidence="2 3">
    <name type="scientific">Neobittarella massiliensis</name>
    <name type="common">ex Bilen et al. 2018</name>
    <dbReference type="NCBI Taxonomy" id="2041842"/>
    <lineage>
        <taxon>Bacteria</taxon>
        <taxon>Bacillati</taxon>
        <taxon>Bacillota</taxon>
        <taxon>Clostridia</taxon>
        <taxon>Eubacteriales</taxon>
        <taxon>Oscillospiraceae</taxon>
        <taxon>Neobittarella (ex Bilen et al. 2018)</taxon>
    </lineage>
</organism>
<dbReference type="InterPro" id="IPR000073">
    <property type="entry name" value="AB_hydrolase_1"/>
</dbReference>
<evidence type="ECO:0000313" key="2">
    <source>
        <dbReference type="EMBL" id="MBC3515873.1"/>
    </source>
</evidence>
<protein>
    <submittedName>
        <fullName evidence="2">Alpha/beta hydrolase</fullName>
    </submittedName>
</protein>
<feature type="domain" description="AB hydrolase-1" evidence="1">
    <location>
        <begin position="52"/>
        <end position="274"/>
    </location>
</feature>
<dbReference type="PANTHER" id="PTHR43433">
    <property type="entry name" value="HYDROLASE, ALPHA/BETA FOLD FAMILY PROTEIN"/>
    <property type="match status" value="1"/>
</dbReference>
<dbReference type="PRINTS" id="PR00111">
    <property type="entry name" value="ABHYDROLASE"/>
</dbReference>
<dbReference type="Proteomes" id="UP000597668">
    <property type="component" value="Unassembled WGS sequence"/>
</dbReference>
<dbReference type="EMBL" id="JACOGI010000001">
    <property type="protein sequence ID" value="MBC3515873.1"/>
    <property type="molecule type" value="Genomic_DNA"/>
</dbReference>
<dbReference type="RefSeq" id="WP_186487729.1">
    <property type="nucleotide sequence ID" value="NZ_JACOGI010000001.1"/>
</dbReference>
<keyword evidence="3" id="KW-1185">Reference proteome</keyword>
<dbReference type="Pfam" id="PF00561">
    <property type="entry name" value="Abhydrolase_1"/>
    <property type="match status" value="1"/>
</dbReference>
<dbReference type="AlphaFoldDB" id="A0A8J6IPZ0"/>
<name>A0A8J6IPZ0_9FIRM</name>
<dbReference type="Gene3D" id="3.40.50.1820">
    <property type="entry name" value="alpha/beta hydrolase"/>
    <property type="match status" value="1"/>
</dbReference>
<dbReference type="InterPro" id="IPR050471">
    <property type="entry name" value="AB_hydrolase"/>
</dbReference>